<dbReference type="InterPro" id="IPR058625">
    <property type="entry name" value="MdtA-like_BSH"/>
</dbReference>
<organism evidence="9 10">
    <name type="scientific">Caldimicrobium thiodismutans</name>
    <dbReference type="NCBI Taxonomy" id="1653476"/>
    <lineage>
        <taxon>Bacteria</taxon>
        <taxon>Pseudomonadati</taxon>
        <taxon>Thermodesulfobacteriota</taxon>
        <taxon>Thermodesulfobacteria</taxon>
        <taxon>Thermodesulfobacteriales</taxon>
        <taxon>Thermodesulfobacteriaceae</taxon>
        <taxon>Caldimicrobium</taxon>
    </lineage>
</organism>
<keyword evidence="4 6" id="KW-0472">Membrane</keyword>
<dbReference type="Pfam" id="PF25917">
    <property type="entry name" value="BSH_RND"/>
    <property type="match status" value="1"/>
</dbReference>
<dbReference type="Gene3D" id="2.40.50.100">
    <property type="match status" value="1"/>
</dbReference>
<feature type="coiled-coil region" evidence="5">
    <location>
        <begin position="93"/>
        <end position="235"/>
    </location>
</feature>
<feature type="transmembrane region" description="Helical" evidence="6">
    <location>
        <begin position="7"/>
        <end position="27"/>
    </location>
</feature>
<gene>
    <name evidence="9" type="ORF">C0197_05970</name>
</gene>
<proteinExistence type="predicted"/>
<evidence type="ECO:0000256" key="3">
    <source>
        <dbReference type="ARBA" id="ARBA00022989"/>
    </source>
</evidence>
<dbReference type="EMBL" id="PNIE01000090">
    <property type="protein sequence ID" value="PMP61294.1"/>
    <property type="molecule type" value="Genomic_DNA"/>
</dbReference>
<evidence type="ECO:0000259" key="7">
    <source>
        <dbReference type="Pfam" id="PF25917"/>
    </source>
</evidence>
<reference evidence="9 10" key="1">
    <citation type="submission" date="2018-01" db="EMBL/GenBank/DDBJ databases">
        <title>Metagenomic assembled genomes from two thermal pools in the Uzon Caldera, Kamchatka, Russia.</title>
        <authorList>
            <person name="Wilkins L."/>
            <person name="Ettinger C."/>
        </authorList>
    </citation>
    <scope>NUCLEOTIDE SEQUENCE [LARGE SCALE GENOMIC DNA]</scope>
    <source>
        <strain evidence="9">ZAV-15</strain>
    </source>
</reference>
<dbReference type="InterPro" id="IPR050739">
    <property type="entry name" value="MFP"/>
</dbReference>
<dbReference type="PANTHER" id="PTHR30386:SF26">
    <property type="entry name" value="TRANSPORT PROTEIN COMB"/>
    <property type="match status" value="1"/>
</dbReference>
<accession>A0A2N7PI85</accession>
<keyword evidence="2 6" id="KW-0812">Transmembrane</keyword>
<evidence type="ECO:0000256" key="5">
    <source>
        <dbReference type="SAM" id="Coils"/>
    </source>
</evidence>
<feature type="domain" description="Multidrug resistance protein MdtA-like barrel-sandwich hybrid" evidence="7">
    <location>
        <begin position="51"/>
        <end position="277"/>
    </location>
</feature>
<evidence type="ECO:0000313" key="9">
    <source>
        <dbReference type="EMBL" id="PMP61294.1"/>
    </source>
</evidence>
<evidence type="ECO:0000313" key="10">
    <source>
        <dbReference type="Proteomes" id="UP000235731"/>
    </source>
</evidence>
<dbReference type="SUPFAM" id="SSF111369">
    <property type="entry name" value="HlyD-like secretion proteins"/>
    <property type="match status" value="2"/>
</dbReference>
<protein>
    <submittedName>
        <fullName evidence="9">EmrA/EmrK family multidrug efflux transporter periplasmic adaptor subunit</fullName>
    </submittedName>
</protein>
<comment type="caution">
    <text evidence="9">The sequence shown here is derived from an EMBL/GenBank/DDBJ whole genome shotgun (WGS) entry which is preliminary data.</text>
</comment>
<dbReference type="AlphaFoldDB" id="A0A2N7PI85"/>
<dbReference type="GO" id="GO:0016020">
    <property type="term" value="C:membrane"/>
    <property type="evidence" value="ECO:0007669"/>
    <property type="project" value="UniProtKB-SubCell"/>
</dbReference>
<keyword evidence="3 6" id="KW-1133">Transmembrane helix</keyword>
<evidence type="ECO:0000259" key="8">
    <source>
        <dbReference type="Pfam" id="PF25963"/>
    </source>
</evidence>
<dbReference type="InterPro" id="IPR058634">
    <property type="entry name" value="AaeA-lik-b-barrel"/>
</dbReference>
<evidence type="ECO:0000256" key="1">
    <source>
        <dbReference type="ARBA" id="ARBA00004167"/>
    </source>
</evidence>
<feature type="domain" description="p-hydroxybenzoic acid efflux pump subunit AaeA-like beta-barrel" evidence="8">
    <location>
        <begin position="281"/>
        <end position="363"/>
    </location>
</feature>
<dbReference type="Proteomes" id="UP000235731">
    <property type="component" value="Unassembled WGS sequence"/>
</dbReference>
<dbReference type="PRINTS" id="PR01490">
    <property type="entry name" value="RTXTOXIND"/>
</dbReference>
<comment type="subcellular location">
    <subcellularLocation>
        <location evidence="1">Membrane</location>
        <topology evidence="1">Single-pass membrane protein</topology>
    </subcellularLocation>
</comment>
<dbReference type="PANTHER" id="PTHR30386">
    <property type="entry name" value="MEMBRANE FUSION SUBUNIT OF EMRAB-TOLC MULTIDRUG EFFLUX PUMP"/>
    <property type="match status" value="1"/>
</dbReference>
<evidence type="ECO:0000256" key="2">
    <source>
        <dbReference type="ARBA" id="ARBA00022692"/>
    </source>
</evidence>
<sequence length="376" mass="43112">MTKKRIGVYLLVVLIFIFLSLFGYFIWKRYHFAVTDAVFVQADRIVYVSFPKINGKLVKLYKKEGDQVKEGELIAEIEPFDYEKKVLQLEETVKEISSQRASLLDSKVKLEREIFLKVDQIEKQLESLQAKKKAQLERIEALKARLNFVRKDRLRLENLYKEGLISEQSLEAKETEEKELAHQLSAEREVLNSIEREIKALEKSRSIVENEKFAVKSLASQIKALEHKEKGLLNQREEAELYYSYTKLKSPVSGLIAKKFHSEGDVITPGEPIYALVDPQTFYILVLLEETKLKGIKKGAYTKITLDAYPGKVWEGEVEEILPASAATFALVPRDISAGEFTKLAQRIPIKVKITKGDRSILRVGLSGKVEIKRDY</sequence>
<keyword evidence="5" id="KW-0175">Coiled coil</keyword>
<dbReference type="GO" id="GO:0055085">
    <property type="term" value="P:transmembrane transport"/>
    <property type="evidence" value="ECO:0007669"/>
    <property type="project" value="InterPro"/>
</dbReference>
<dbReference type="Gene3D" id="2.40.30.170">
    <property type="match status" value="1"/>
</dbReference>
<dbReference type="Pfam" id="PF25963">
    <property type="entry name" value="Beta-barrel_AAEA"/>
    <property type="match status" value="1"/>
</dbReference>
<evidence type="ECO:0000256" key="6">
    <source>
        <dbReference type="SAM" id="Phobius"/>
    </source>
</evidence>
<name>A0A2N7PI85_9BACT</name>
<evidence type="ECO:0000256" key="4">
    <source>
        <dbReference type="ARBA" id="ARBA00023136"/>
    </source>
</evidence>